<feature type="chain" id="PRO_5041393446" evidence="1">
    <location>
        <begin position="20"/>
        <end position="175"/>
    </location>
</feature>
<evidence type="ECO:0000313" key="2">
    <source>
        <dbReference type="EMBL" id="WKW11962.1"/>
    </source>
</evidence>
<dbReference type="AlphaFoldDB" id="A0AA49JTX5"/>
<name>A0AA49JTX5_9BACT</name>
<evidence type="ECO:0000313" key="3">
    <source>
        <dbReference type="EMBL" id="WKW14872.1"/>
    </source>
</evidence>
<accession>A0AA49JTX5</accession>
<evidence type="ECO:0000313" key="4">
    <source>
        <dbReference type="Proteomes" id="UP001229955"/>
    </source>
</evidence>
<reference evidence="2" key="1">
    <citation type="submission" date="2023-07" db="EMBL/GenBank/DDBJ databases">
        <authorList>
            <person name="Haufschild T."/>
            <person name="Kallscheuer N."/>
            <person name="Hammer J."/>
            <person name="Kohn T."/>
            <person name="Kabuu M."/>
            <person name="Jogler M."/>
            <person name="Wohfarth N."/>
            <person name="Heuer A."/>
            <person name="Rohde M."/>
            <person name="van Teeseling M.C.F."/>
            <person name="Jogler C."/>
        </authorList>
    </citation>
    <scope>NUCLEOTIDE SEQUENCE</scope>
    <source>
        <strain evidence="2">Strain 138</strain>
        <strain evidence="3">Strain 318</strain>
    </source>
</reference>
<gene>
    <name evidence="2" type="ORF">Strain138_001233</name>
    <name evidence="3" type="ORF">Strain318_001233</name>
</gene>
<dbReference type="KEGG" id="pspc:Strain318_001233"/>
<keyword evidence="1" id="KW-0732">Signal</keyword>
<evidence type="ECO:0000256" key="1">
    <source>
        <dbReference type="SAM" id="SignalP"/>
    </source>
</evidence>
<feature type="signal peptide" evidence="1">
    <location>
        <begin position="1"/>
        <end position="19"/>
    </location>
</feature>
<protein>
    <submittedName>
        <fullName evidence="2">Uncharacterized protein</fullName>
    </submittedName>
</protein>
<sequence>MRIRGVVALLLVAALRPLAAQTCTATNVANCTVTGNATRSVTVGVGYVARLILSTSTVTIPTPDIAQFDASVTGNGSFSFIVRANTPWQVSIRSTATTWTAAPLSARQTKPAGDLQWSLSAVSGFTNMTTSFAAVSSGTATAGSSVTVYLRAALAWTLETAGTYSLPLEVTVTSP</sequence>
<dbReference type="Proteomes" id="UP001229955">
    <property type="component" value="Chromosome"/>
</dbReference>
<organism evidence="2">
    <name type="scientific">Pseudogemmatithrix spongiicola</name>
    <dbReference type="NCBI Taxonomy" id="3062599"/>
    <lineage>
        <taxon>Bacteria</taxon>
        <taxon>Pseudomonadati</taxon>
        <taxon>Gemmatimonadota</taxon>
        <taxon>Gemmatimonadia</taxon>
        <taxon>Gemmatimonadales</taxon>
        <taxon>Gemmatimonadaceae</taxon>
        <taxon>Pseudogemmatithrix</taxon>
    </lineage>
</organism>
<dbReference type="RefSeq" id="WP_367887641.1">
    <property type="nucleotide sequence ID" value="NZ_CP130612.1"/>
</dbReference>
<dbReference type="EMBL" id="CP130612">
    <property type="protein sequence ID" value="WKW11962.1"/>
    <property type="molecule type" value="Genomic_DNA"/>
</dbReference>
<proteinExistence type="predicted"/>
<accession>A0AA49JZB8</accession>
<dbReference type="EMBL" id="CP130613">
    <property type="protein sequence ID" value="WKW14872.1"/>
    <property type="molecule type" value="Genomic_DNA"/>
</dbReference>
<keyword evidence="4" id="KW-1185">Reference proteome</keyword>